<keyword evidence="2" id="KW-0732">Signal</keyword>
<accession>A0A6I4I4B1</accession>
<dbReference type="AlphaFoldDB" id="A0A6I4I4B1"/>
<proteinExistence type="predicted"/>
<dbReference type="EMBL" id="WQLA01000001">
    <property type="protein sequence ID" value="MVN89597.1"/>
    <property type="molecule type" value="Genomic_DNA"/>
</dbReference>
<name>A0A6I4I4B1_9SPHI</name>
<feature type="chain" id="PRO_5026032698" evidence="2">
    <location>
        <begin position="28"/>
        <end position="166"/>
    </location>
</feature>
<organism evidence="3 4">
    <name type="scientific">Mucilaginibacter aquatilis</name>
    <dbReference type="NCBI Taxonomy" id="1517760"/>
    <lineage>
        <taxon>Bacteria</taxon>
        <taxon>Pseudomonadati</taxon>
        <taxon>Bacteroidota</taxon>
        <taxon>Sphingobacteriia</taxon>
        <taxon>Sphingobacteriales</taxon>
        <taxon>Sphingobacteriaceae</taxon>
        <taxon>Mucilaginibacter</taxon>
    </lineage>
</organism>
<dbReference type="Proteomes" id="UP000434850">
    <property type="component" value="Unassembled WGS sequence"/>
</dbReference>
<feature type="signal peptide" evidence="2">
    <location>
        <begin position="1"/>
        <end position="27"/>
    </location>
</feature>
<evidence type="ECO:0000256" key="2">
    <source>
        <dbReference type="SAM" id="SignalP"/>
    </source>
</evidence>
<feature type="compositionally biased region" description="Polar residues" evidence="1">
    <location>
        <begin position="26"/>
        <end position="36"/>
    </location>
</feature>
<protein>
    <submittedName>
        <fullName evidence="3">Uncharacterized protein</fullName>
    </submittedName>
</protein>
<keyword evidence="4" id="KW-1185">Reference proteome</keyword>
<feature type="region of interest" description="Disordered" evidence="1">
    <location>
        <begin position="26"/>
        <end position="47"/>
    </location>
</feature>
<evidence type="ECO:0000256" key="1">
    <source>
        <dbReference type="SAM" id="MobiDB-lite"/>
    </source>
</evidence>
<reference evidence="3 4" key="1">
    <citation type="submission" date="2019-12" db="EMBL/GenBank/DDBJ databases">
        <title>Mucilaginibacter sp. HME9299 genome sequencing and assembly.</title>
        <authorList>
            <person name="Kang H."/>
            <person name="Kim H."/>
            <person name="Joh K."/>
        </authorList>
    </citation>
    <scope>NUCLEOTIDE SEQUENCE [LARGE SCALE GENOMIC DNA]</scope>
    <source>
        <strain evidence="3 4">HME9299</strain>
    </source>
</reference>
<dbReference type="RefSeq" id="WP_157539397.1">
    <property type="nucleotide sequence ID" value="NZ_WQLA01000001.1"/>
</dbReference>
<sequence>MKKIKALCASFAATAALSLVISCQSSPQQQDTNDTTNSKKKIKRGKITKRTQDGCYAKVSGQQMKDTLFVKLHVENDKVSGDMMETIFEKDRRKGTISGTIEKDNIIKATWTFMQEGMTDSMKVAFRLTHAGLMQQPLKVDAATGRQVPDTSSPYSILLKPADCNK</sequence>
<feature type="compositionally biased region" description="Basic residues" evidence="1">
    <location>
        <begin position="38"/>
        <end position="47"/>
    </location>
</feature>
<evidence type="ECO:0000313" key="3">
    <source>
        <dbReference type="EMBL" id="MVN89597.1"/>
    </source>
</evidence>
<comment type="caution">
    <text evidence="3">The sequence shown here is derived from an EMBL/GenBank/DDBJ whole genome shotgun (WGS) entry which is preliminary data.</text>
</comment>
<dbReference type="PROSITE" id="PS51257">
    <property type="entry name" value="PROKAR_LIPOPROTEIN"/>
    <property type="match status" value="1"/>
</dbReference>
<dbReference type="OrthoDB" id="794403at2"/>
<evidence type="ECO:0000313" key="4">
    <source>
        <dbReference type="Proteomes" id="UP000434850"/>
    </source>
</evidence>
<gene>
    <name evidence="3" type="ORF">GO816_00490</name>
</gene>